<dbReference type="PRINTS" id="PR00081">
    <property type="entry name" value="GDHRDH"/>
</dbReference>
<dbReference type="RefSeq" id="WP_068145437.1">
    <property type="nucleotide sequence ID" value="NZ_JBHSCR010000007.1"/>
</dbReference>
<comment type="caution">
    <text evidence="3">The sequence shown here is derived from an EMBL/GenBank/DDBJ whole genome shotgun (WGS) entry which is preliminary data.</text>
</comment>
<protein>
    <submittedName>
        <fullName evidence="3">SDR family NAD(P)-dependent oxidoreductase</fullName>
        <ecNumber evidence="3">1.1.1.-</ecNumber>
    </submittedName>
</protein>
<dbReference type="InterPro" id="IPR002347">
    <property type="entry name" value="SDR_fam"/>
</dbReference>
<comment type="similarity">
    <text evidence="1">Belongs to the short-chain dehydrogenases/reductases (SDR) family.</text>
</comment>
<dbReference type="EC" id="1.1.1.-" evidence="3"/>
<proteinExistence type="inferred from homology"/>
<dbReference type="EMBL" id="JBHSCR010000007">
    <property type="protein sequence ID" value="MFC4348412.1"/>
    <property type="molecule type" value="Genomic_DNA"/>
</dbReference>
<evidence type="ECO:0000313" key="4">
    <source>
        <dbReference type="Proteomes" id="UP001595776"/>
    </source>
</evidence>
<evidence type="ECO:0000313" key="3">
    <source>
        <dbReference type="EMBL" id="MFC4348412.1"/>
    </source>
</evidence>
<keyword evidence="2 3" id="KW-0560">Oxidoreductase</keyword>
<dbReference type="GO" id="GO:0016491">
    <property type="term" value="F:oxidoreductase activity"/>
    <property type="evidence" value="ECO:0007669"/>
    <property type="project" value="UniProtKB-KW"/>
</dbReference>
<dbReference type="CDD" id="cd05233">
    <property type="entry name" value="SDR_c"/>
    <property type="match status" value="1"/>
</dbReference>
<dbReference type="PANTHER" id="PTHR43943:SF17">
    <property type="entry name" value="3-PHENYLPROPIONATE-DIHYDRODIOL_CINNAMIC ACID-DIHYDRODIOL DEHYDROGENASE"/>
    <property type="match status" value="1"/>
</dbReference>
<keyword evidence="4" id="KW-1185">Reference proteome</keyword>
<dbReference type="InterPro" id="IPR036291">
    <property type="entry name" value="NAD(P)-bd_dom_sf"/>
</dbReference>
<organism evidence="3 4">
    <name type="scientific">Kordiimonas lipolytica</name>
    <dbReference type="NCBI Taxonomy" id="1662421"/>
    <lineage>
        <taxon>Bacteria</taxon>
        <taxon>Pseudomonadati</taxon>
        <taxon>Pseudomonadota</taxon>
        <taxon>Alphaproteobacteria</taxon>
        <taxon>Kordiimonadales</taxon>
        <taxon>Kordiimonadaceae</taxon>
        <taxon>Kordiimonas</taxon>
    </lineage>
</organism>
<dbReference type="PANTHER" id="PTHR43943">
    <property type="entry name" value="DEHYDROGENASE/REDUCTASE (SDR FAMILY) MEMBER 4"/>
    <property type="match status" value="1"/>
</dbReference>
<dbReference type="Proteomes" id="UP001595776">
    <property type="component" value="Unassembled WGS sequence"/>
</dbReference>
<gene>
    <name evidence="3" type="ORF">ACFO5Q_11185</name>
</gene>
<dbReference type="Gene3D" id="3.40.50.720">
    <property type="entry name" value="NAD(P)-binding Rossmann-like Domain"/>
    <property type="match status" value="1"/>
</dbReference>
<reference evidence="4" key="1">
    <citation type="journal article" date="2019" name="Int. J. Syst. Evol. Microbiol.">
        <title>The Global Catalogue of Microorganisms (GCM) 10K type strain sequencing project: providing services to taxonomists for standard genome sequencing and annotation.</title>
        <authorList>
            <consortium name="The Broad Institute Genomics Platform"/>
            <consortium name="The Broad Institute Genome Sequencing Center for Infectious Disease"/>
            <person name="Wu L."/>
            <person name="Ma J."/>
        </authorList>
    </citation>
    <scope>NUCLEOTIDE SEQUENCE [LARGE SCALE GENOMIC DNA]</scope>
    <source>
        <strain evidence="4">CGMCC 1.15304</strain>
    </source>
</reference>
<dbReference type="Pfam" id="PF13561">
    <property type="entry name" value="adh_short_C2"/>
    <property type="match status" value="1"/>
</dbReference>
<sequence>MDLGLKDKRVIITGATRGIGLAIAQTFLNEGAKVAFCARKEDEVAARVQEWSDAGHEVCGRAVDVRQADAYLAWLEEAVGALGGADIFIPNVSGGAGQGEEGWRTAFEVDILATVRGCESLLPQLVQGNDGAIVIIASIAGVEAMGAPAPYNTAKAALISYSSQLGDLAAQHGVRVNAVSPGPIHVDDGFWGQVKDAQKEAYDGVAARHPFGRLGTTQEVANCVAFLASPAASWVTRTNLVVDGGFTRRIQF</sequence>
<evidence type="ECO:0000256" key="2">
    <source>
        <dbReference type="ARBA" id="ARBA00023002"/>
    </source>
</evidence>
<name>A0ABV8UB70_9PROT</name>
<dbReference type="SUPFAM" id="SSF51735">
    <property type="entry name" value="NAD(P)-binding Rossmann-fold domains"/>
    <property type="match status" value="1"/>
</dbReference>
<evidence type="ECO:0000256" key="1">
    <source>
        <dbReference type="ARBA" id="ARBA00006484"/>
    </source>
</evidence>
<accession>A0ABV8UB70</accession>